<reference evidence="2 3" key="1">
    <citation type="journal article" date="2015" name="Nature">
        <title>rRNA introns, odd ribosomes, and small enigmatic genomes across a large radiation of phyla.</title>
        <authorList>
            <person name="Brown C.T."/>
            <person name="Hug L.A."/>
            <person name="Thomas B.C."/>
            <person name="Sharon I."/>
            <person name="Castelle C.J."/>
            <person name="Singh A."/>
            <person name="Wilkins M.J."/>
            <person name="Williams K.H."/>
            <person name="Banfield J.F."/>
        </authorList>
    </citation>
    <scope>NUCLEOTIDE SEQUENCE [LARGE SCALE GENOMIC DNA]</scope>
</reference>
<comment type="caution">
    <text evidence="2">The sequence shown here is derived from an EMBL/GenBank/DDBJ whole genome shotgun (WGS) entry which is preliminary data.</text>
</comment>
<proteinExistence type="predicted"/>
<evidence type="ECO:0000256" key="1">
    <source>
        <dbReference type="SAM" id="Phobius"/>
    </source>
</evidence>
<dbReference type="EMBL" id="LCNO01000010">
    <property type="protein sequence ID" value="KKU57754.1"/>
    <property type="molecule type" value="Genomic_DNA"/>
</dbReference>
<dbReference type="STRING" id="1618358.UX80_C0010G0015"/>
<keyword evidence="1" id="KW-0472">Membrane</keyword>
<evidence type="ECO:0000313" key="3">
    <source>
        <dbReference type="Proteomes" id="UP000034307"/>
    </source>
</evidence>
<name>A0A0G1RKC4_9BACT</name>
<keyword evidence="1" id="KW-0812">Transmembrane</keyword>
<gene>
    <name evidence="2" type="ORF">UX80_C0010G0015</name>
</gene>
<protein>
    <submittedName>
        <fullName evidence="2">Uncharacterized protein</fullName>
    </submittedName>
</protein>
<organism evidence="2 3">
    <name type="scientific">Candidatus Amesbacteria bacterium GW2011_GWA2_47_11b</name>
    <dbReference type="NCBI Taxonomy" id="1618358"/>
    <lineage>
        <taxon>Bacteria</taxon>
        <taxon>Candidatus Amesiibacteriota</taxon>
    </lineage>
</organism>
<accession>A0A0G1RKC4</accession>
<dbReference type="Proteomes" id="UP000034307">
    <property type="component" value="Unassembled WGS sequence"/>
</dbReference>
<dbReference type="AlphaFoldDB" id="A0A0G1RKC4"/>
<evidence type="ECO:0000313" key="2">
    <source>
        <dbReference type="EMBL" id="KKU57754.1"/>
    </source>
</evidence>
<feature type="transmembrane region" description="Helical" evidence="1">
    <location>
        <begin position="158"/>
        <end position="181"/>
    </location>
</feature>
<keyword evidence="1" id="KW-1133">Transmembrane helix</keyword>
<sequence>MKCCQCGKQAIVQYQFGPLCVDCDWKLAQAQESRSQGYERMINYLSDQMDATLGIGRIGARFPEPKPPVINHAPVTLNSIAIDRSVVGSVNTGYISSLEINMSGIQQVNSDGADKIKEFAEAVLKEDRLGKIQKEEIIQQLNYLVEQFKVPAEKRSMAVIKSVGTGIIGLINFSASLVALWGPVKALLGI</sequence>